<dbReference type="InterPro" id="IPR044286">
    <property type="entry name" value="SINL_plant"/>
</dbReference>
<dbReference type="InterPro" id="IPR049548">
    <property type="entry name" value="Sina-like_RING"/>
</dbReference>
<evidence type="ECO:0000256" key="12">
    <source>
        <dbReference type="SAM" id="SignalP"/>
    </source>
</evidence>
<gene>
    <name evidence="16" type="primary">LOC108832504</name>
</gene>
<dbReference type="RefSeq" id="XP_018461487.1">
    <property type="nucleotide sequence ID" value="XM_018605985.2"/>
</dbReference>
<evidence type="ECO:0000256" key="3">
    <source>
        <dbReference type="ARBA" id="ARBA00009119"/>
    </source>
</evidence>
<comment type="function">
    <text evidence="10">E3 ubiquitin-protein ligase that mediates ubiquitination and subsequent proteasomal degradation of target proteins. E3 ubiquitin ligases accept ubiquitin from an E2 ubiquitin-conjugating enzyme in the form of a thioester and then directly transfers the ubiquitin to targeted substrates. It probably triggers the ubiquitin-mediated degradation of different substrates.</text>
</comment>
<dbReference type="PROSITE" id="PS50089">
    <property type="entry name" value="ZF_RING_2"/>
    <property type="match status" value="1"/>
</dbReference>
<dbReference type="InterPro" id="IPR001841">
    <property type="entry name" value="Znf_RING"/>
</dbReference>
<keyword evidence="6" id="KW-0479">Metal-binding</keyword>
<feature type="chain" id="PRO_5026688904" description="RING-type E3 ubiquitin transferase" evidence="12">
    <location>
        <begin position="22"/>
        <end position="312"/>
    </location>
</feature>
<dbReference type="GO" id="GO:0016567">
    <property type="term" value="P:protein ubiquitination"/>
    <property type="evidence" value="ECO:0007669"/>
    <property type="project" value="UniProtKB-UniPathway"/>
</dbReference>
<dbReference type="Gene3D" id="3.30.40.10">
    <property type="entry name" value="Zinc/RING finger domain, C3HC4 (zinc finger)"/>
    <property type="match status" value="1"/>
</dbReference>
<dbReference type="Pfam" id="PF21362">
    <property type="entry name" value="Sina_RING"/>
    <property type="match status" value="1"/>
</dbReference>
<dbReference type="CDD" id="cd16571">
    <property type="entry name" value="RING-HC_SIAHs"/>
    <property type="match status" value="1"/>
</dbReference>
<name>A0A6J0LNC0_RAPSA</name>
<dbReference type="AlphaFoldDB" id="A0A6J0LNC0"/>
<comment type="similarity">
    <text evidence="3">Belongs to the SINA (Seven in absentia) family.</text>
</comment>
<keyword evidence="7 11" id="KW-0863">Zinc-finger</keyword>
<dbReference type="KEGG" id="rsz:108832504"/>
<dbReference type="OrthoDB" id="4788989at2759"/>
<keyword evidence="5" id="KW-0808">Transferase</keyword>
<proteinExistence type="inferred from homology"/>
<comment type="catalytic activity">
    <reaction evidence="1">
        <text>S-ubiquitinyl-[E2 ubiquitin-conjugating enzyme]-L-cysteine + [acceptor protein]-L-lysine = [E2 ubiquitin-conjugating enzyme]-L-cysteine + N(6)-ubiquitinyl-[acceptor protein]-L-lysine.</text>
        <dbReference type="EC" id="2.3.2.27"/>
    </reaction>
</comment>
<protein>
    <recommendedName>
        <fullName evidence="4">RING-type E3 ubiquitin transferase</fullName>
        <ecNumber evidence="4">2.3.2.27</ecNumber>
    </recommendedName>
</protein>
<dbReference type="Pfam" id="PF21361">
    <property type="entry name" value="Sina_ZnF"/>
    <property type="match status" value="1"/>
</dbReference>
<keyword evidence="8" id="KW-0833">Ubl conjugation pathway</keyword>
<dbReference type="GO" id="GO:0008270">
    <property type="term" value="F:zinc ion binding"/>
    <property type="evidence" value="ECO:0007669"/>
    <property type="project" value="UniProtKB-KW"/>
</dbReference>
<dbReference type="InterPro" id="IPR013010">
    <property type="entry name" value="Znf_SIAH"/>
</dbReference>
<evidence type="ECO:0000313" key="16">
    <source>
        <dbReference type="RefSeq" id="XP_018461487.1"/>
    </source>
</evidence>
<accession>A0A6J0LNC0</accession>
<dbReference type="GO" id="GO:0061630">
    <property type="term" value="F:ubiquitin protein ligase activity"/>
    <property type="evidence" value="ECO:0007669"/>
    <property type="project" value="UniProtKB-EC"/>
</dbReference>
<dbReference type="UniPathway" id="UPA00143"/>
<evidence type="ECO:0000259" key="13">
    <source>
        <dbReference type="PROSITE" id="PS50089"/>
    </source>
</evidence>
<dbReference type="Proteomes" id="UP000504610">
    <property type="component" value="Chromosome 7"/>
</dbReference>
<dbReference type="PROSITE" id="PS51081">
    <property type="entry name" value="ZF_SIAH"/>
    <property type="match status" value="1"/>
</dbReference>
<organism evidence="15 16">
    <name type="scientific">Raphanus sativus</name>
    <name type="common">Radish</name>
    <name type="synonym">Raphanus raphanistrum var. sativus</name>
    <dbReference type="NCBI Taxonomy" id="3726"/>
    <lineage>
        <taxon>Eukaryota</taxon>
        <taxon>Viridiplantae</taxon>
        <taxon>Streptophyta</taxon>
        <taxon>Embryophyta</taxon>
        <taxon>Tracheophyta</taxon>
        <taxon>Spermatophyta</taxon>
        <taxon>Magnoliopsida</taxon>
        <taxon>eudicotyledons</taxon>
        <taxon>Gunneridae</taxon>
        <taxon>Pentapetalae</taxon>
        <taxon>rosids</taxon>
        <taxon>malvids</taxon>
        <taxon>Brassicales</taxon>
        <taxon>Brassicaceae</taxon>
        <taxon>Brassiceae</taxon>
        <taxon>Raphanus</taxon>
    </lineage>
</organism>
<reference evidence="16" key="2">
    <citation type="submission" date="2025-08" db="UniProtKB">
        <authorList>
            <consortium name="RefSeq"/>
        </authorList>
    </citation>
    <scope>IDENTIFICATION</scope>
    <source>
        <tissue evidence="16">Leaf</tissue>
    </source>
</reference>
<evidence type="ECO:0000256" key="4">
    <source>
        <dbReference type="ARBA" id="ARBA00012483"/>
    </source>
</evidence>
<keyword evidence="9" id="KW-0862">Zinc</keyword>
<evidence type="ECO:0000256" key="9">
    <source>
        <dbReference type="ARBA" id="ARBA00022833"/>
    </source>
</evidence>
<dbReference type="PANTHER" id="PTHR46632:SF16">
    <property type="entry name" value="E3 UBIQUITIN-PROTEIN LIGASE SINA-LIKE 10"/>
    <property type="match status" value="1"/>
</dbReference>
<evidence type="ECO:0000256" key="6">
    <source>
        <dbReference type="ARBA" id="ARBA00022723"/>
    </source>
</evidence>
<feature type="signal peptide" evidence="12">
    <location>
        <begin position="1"/>
        <end position="21"/>
    </location>
</feature>
<feature type="domain" description="RING-type" evidence="13">
    <location>
        <begin position="77"/>
        <end position="113"/>
    </location>
</feature>
<keyword evidence="15" id="KW-1185">Reference proteome</keyword>
<evidence type="ECO:0000256" key="2">
    <source>
        <dbReference type="ARBA" id="ARBA00004906"/>
    </source>
</evidence>
<dbReference type="SUPFAM" id="SSF49599">
    <property type="entry name" value="TRAF domain-like"/>
    <property type="match status" value="1"/>
</dbReference>
<evidence type="ECO:0000256" key="5">
    <source>
        <dbReference type="ARBA" id="ARBA00022679"/>
    </source>
</evidence>
<sequence>MFMIIFLLFSASFLFTIHLLGFEENKLVDWVRNWRLVTQEPEEASFEETFETFTREDDSTRDSQFSVTLLDPDVLDCPVCCEPLKIPIFQCNNGHLACSLCCGKLNNICPSCKIPIGYSRCRAMEKVVEASRISCPNAKYGCKESTSYGNRSSHEKQCVFHPCPCPMRGCNYFGSYKHLYNHVRAKHIEERIQFIWDISLTLEWDLNKTIDVLQEEEDGELIVVQVYRKSHGLIVRVSCIAPLEQGEFSCTLKFAVLGIELKQALVLRKIRKVRDKQPIYGFMLIPSYMLPSDGNLKMEICISRGQVHLDHA</sequence>
<dbReference type="EC" id="2.3.2.27" evidence="4"/>
<evidence type="ECO:0000259" key="14">
    <source>
        <dbReference type="PROSITE" id="PS51081"/>
    </source>
</evidence>
<keyword evidence="12" id="KW-0732">Signal</keyword>
<dbReference type="InterPro" id="IPR013083">
    <property type="entry name" value="Znf_RING/FYVE/PHD"/>
</dbReference>
<evidence type="ECO:0000256" key="8">
    <source>
        <dbReference type="ARBA" id="ARBA00022786"/>
    </source>
</evidence>
<evidence type="ECO:0000256" key="10">
    <source>
        <dbReference type="ARBA" id="ARBA00024004"/>
    </source>
</evidence>
<feature type="domain" description="SIAH-type" evidence="14">
    <location>
        <begin position="130"/>
        <end position="188"/>
    </location>
</feature>
<comment type="pathway">
    <text evidence="2">Protein modification; protein ubiquitination.</text>
</comment>
<reference evidence="15" key="1">
    <citation type="journal article" date="2019" name="Database">
        <title>The radish genome database (RadishGD): an integrated information resource for radish genomics.</title>
        <authorList>
            <person name="Yu H.J."/>
            <person name="Baek S."/>
            <person name="Lee Y.J."/>
            <person name="Cho A."/>
            <person name="Mun J.H."/>
        </authorList>
    </citation>
    <scope>NUCLEOTIDE SEQUENCE [LARGE SCALE GENOMIC DNA]</scope>
    <source>
        <strain evidence="15">cv. WK10039</strain>
    </source>
</reference>
<evidence type="ECO:0000256" key="7">
    <source>
        <dbReference type="ARBA" id="ARBA00022771"/>
    </source>
</evidence>
<dbReference type="GeneID" id="108832504"/>
<evidence type="ECO:0000256" key="1">
    <source>
        <dbReference type="ARBA" id="ARBA00000900"/>
    </source>
</evidence>
<dbReference type="PANTHER" id="PTHR46632">
    <property type="entry name" value="E3 UBIQUITIN-PROTEIN LIGASE SINA-LIKE 4"/>
    <property type="match status" value="1"/>
</dbReference>
<evidence type="ECO:0000256" key="11">
    <source>
        <dbReference type="PROSITE-ProRule" id="PRU00455"/>
    </source>
</evidence>
<evidence type="ECO:0000313" key="15">
    <source>
        <dbReference type="Proteomes" id="UP000504610"/>
    </source>
</evidence>